<proteinExistence type="predicted"/>
<protein>
    <submittedName>
        <fullName evidence="1">Uncharacterized protein</fullName>
    </submittedName>
</protein>
<evidence type="ECO:0000313" key="2">
    <source>
        <dbReference type="Proteomes" id="UP000799777"/>
    </source>
</evidence>
<dbReference type="AlphaFoldDB" id="A0A9P4LHS5"/>
<organism evidence="1 2">
    <name type="scientific">Setomelanomma holmii</name>
    <dbReference type="NCBI Taxonomy" id="210430"/>
    <lineage>
        <taxon>Eukaryota</taxon>
        <taxon>Fungi</taxon>
        <taxon>Dikarya</taxon>
        <taxon>Ascomycota</taxon>
        <taxon>Pezizomycotina</taxon>
        <taxon>Dothideomycetes</taxon>
        <taxon>Pleosporomycetidae</taxon>
        <taxon>Pleosporales</taxon>
        <taxon>Pleosporineae</taxon>
        <taxon>Phaeosphaeriaceae</taxon>
        <taxon>Setomelanomma</taxon>
    </lineage>
</organism>
<gene>
    <name evidence="1" type="ORF">EK21DRAFT_75623</name>
</gene>
<dbReference type="OrthoDB" id="5335493at2759"/>
<keyword evidence="2" id="KW-1185">Reference proteome</keyword>
<evidence type="ECO:0000313" key="1">
    <source>
        <dbReference type="EMBL" id="KAF2025788.1"/>
    </source>
</evidence>
<comment type="caution">
    <text evidence="1">The sequence shown here is derived from an EMBL/GenBank/DDBJ whole genome shotgun (WGS) entry which is preliminary data.</text>
</comment>
<reference evidence="1" key="1">
    <citation type="journal article" date="2020" name="Stud. Mycol.">
        <title>101 Dothideomycetes genomes: a test case for predicting lifestyles and emergence of pathogens.</title>
        <authorList>
            <person name="Haridas S."/>
            <person name="Albert R."/>
            <person name="Binder M."/>
            <person name="Bloem J."/>
            <person name="Labutti K."/>
            <person name="Salamov A."/>
            <person name="Andreopoulos B."/>
            <person name="Baker S."/>
            <person name="Barry K."/>
            <person name="Bills G."/>
            <person name="Bluhm B."/>
            <person name="Cannon C."/>
            <person name="Castanera R."/>
            <person name="Culley D."/>
            <person name="Daum C."/>
            <person name="Ezra D."/>
            <person name="Gonzalez J."/>
            <person name="Henrissat B."/>
            <person name="Kuo A."/>
            <person name="Liang C."/>
            <person name="Lipzen A."/>
            <person name="Lutzoni F."/>
            <person name="Magnuson J."/>
            <person name="Mondo S."/>
            <person name="Nolan M."/>
            <person name="Ohm R."/>
            <person name="Pangilinan J."/>
            <person name="Park H.-J."/>
            <person name="Ramirez L."/>
            <person name="Alfaro M."/>
            <person name="Sun H."/>
            <person name="Tritt A."/>
            <person name="Yoshinaga Y."/>
            <person name="Zwiers L.-H."/>
            <person name="Turgeon B."/>
            <person name="Goodwin S."/>
            <person name="Spatafora J."/>
            <person name="Crous P."/>
            <person name="Grigoriev I."/>
        </authorList>
    </citation>
    <scope>NUCLEOTIDE SEQUENCE</scope>
    <source>
        <strain evidence="1">CBS 110217</strain>
    </source>
</reference>
<name>A0A9P4LHS5_9PLEO</name>
<dbReference type="EMBL" id="ML978257">
    <property type="protein sequence ID" value="KAF2025788.1"/>
    <property type="molecule type" value="Genomic_DNA"/>
</dbReference>
<dbReference type="Proteomes" id="UP000799777">
    <property type="component" value="Unassembled WGS sequence"/>
</dbReference>
<sequence>MALTDRPVISLSPEDIMDVLRAFIREERVRSFSFLGRHSHEYMRQADLLEVSRADSGDIKEVRYRDKRRQHLATFSDEQFHVFSEPMCTFDSSRTVALTPDPGFPPTADNITITALSPSGVIRTSLASDWLRETFDNHDEACMKSSEAQYEEQSLWWESTGKVFNFLTLPAELRNQIYLQTIGPVILPDLEGSRMVLGRGLSLGKDYMASRYRDPDVERPNLAILRISKQVNAEALEVAYCDTIDVQPVPGTPLKIKNGRFRLVTLQNFRALRNLDFRFISPKHPDAMCPWALNSGSNTSGAHSCQKQWIEWFLAMAWQRLRSLQQPGKPIHFTLSGCVKTSTKSSWEHLLNDRQVDHAAEIKEMVEEIAEKAIDAPIPCKCTVPCSTADSAKLKQYTWDESDIRHIEGLQEHINDGYWCFKD</sequence>
<accession>A0A9P4LHS5</accession>